<keyword evidence="3" id="KW-0560">Oxidoreductase</keyword>
<dbReference type="InterPro" id="IPR018170">
    <property type="entry name" value="Aldo/ket_reductase_CS"/>
</dbReference>
<dbReference type="Gene3D" id="3.20.20.100">
    <property type="entry name" value="NADP-dependent oxidoreductase domain"/>
    <property type="match status" value="1"/>
</dbReference>
<keyword evidence="9" id="KW-1185">Reference proteome</keyword>
<keyword evidence="2" id="KW-0521">NADP</keyword>
<dbReference type="PRINTS" id="PR00069">
    <property type="entry name" value="ALDKETRDTASE"/>
</dbReference>
<dbReference type="InterPro" id="IPR020471">
    <property type="entry name" value="AKR"/>
</dbReference>
<dbReference type="EMBL" id="KQ474077">
    <property type="protein sequence ID" value="KPV75818.1"/>
    <property type="molecule type" value="Genomic_DNA"/>
</dbReference>
<dbReference type="SUPFAM" id="SSF51430">
    <property type="entry name" value="NAD(P)-linked oxidoreductase"/>
    <property type="match status" value="1"/>
</dbReference>
<dbReference type="GeneID" id="28976980"/>
<feature type="binding site" evidence="5">
    <location>
        <position position="118"/>
    </location>
    <ligand>
        <name>substrate</name>
    </ligand>
</feature>
<dbReference type="AlphaFoldDB" id="A0A194S505"/>
<evidence type="ECO:0000313" key="9">
    <source>
        <dbReference type="Proteomes" id="UP000053890"/>
    </source>
</evidence>
<dbReference type="RefSeq" id="XP_018271867.1">
    <property type="nucleotide sequence ID" value="XM_018416532.1"/>
</dbReference>
<dbReference type="OrthoDB" id="416253at2759"/>
<dbReference type="PROSITE" id="PS00062">
    <property type="entry name" value="ALDOKETO_REDUCTASE_2"/>
    <property type="match status" value="1"/>
</dbReference>
<dbReference type="Pfam" id="PF00248">
    <property type="entry name" value="Aldo_ket_red"/>
    <property type="match status" value="1"/>
</dbReference>
<reference evidence="8 9" key="1">
    <citation type="journal article" date="2015" name="Front. Microbiol.">
        <title>Genome sequence of the plant growth promoting endophytic yeast Rhodotorula graminis WP1.</title>
        <authorList>
            <person name="Firrincieli A."/>
            <person name="Otillar R."/>
            <person name="Salamov A."/>
            <person name="Schmutz J."/>
            <person name="Khan Z."/>
            <person name="Redman R.S."/>
            <person name="Fleck N.D."/>
            <person name="Lindquist E."/>
            <person name="Grigoriev I.V."/>
            <person name="Doty S.L."/>
        </authorList>
    </citation>
    <scope>NUCLEOTIDE SEQUENCE [LARGE SCALE GENOMIC DNA]</scope>
    <source>
        <strain evidence="8 9">WP1</strain>
    </source>
</reference>
<evidence type="ECO:0000256" key="6">
    <source>
        <dbReference type="PIRSR" id="PIRSR000097-3"/>
    </source>
</evidence>
<gene>
    <name evidence="8" type="ORF">RHOBADRAFT_52841</name>
</gene>
<evidence type="ECO:0000256" key="4">
    <source>
        <dbReference type="PIRSR" id="PIRSR000097-1"/>
    </source>
</evidence>
<name>A0A194S505_RHOGW</name>
<dbReference type="PANTHER" id="PTHR43827:SF3">
    <property type="entry name" value="NADP-DEPENDENT OXIDOREDUCTASE DOMAIN-CONTAINING PROTEIN"/>
    <property type="match status" value="1"/>
</dbReference>
<dbReference type="PROSITE" id="PS00798">
    <property type="entry name" value="ALDOKETO_REDUCTASE_1"/>
    <property type="match status" value="1"/>
</dbReference>
<feature type="domain" description="NADP-dependent oxidoreductase" evidence="7">
    <location>
        <begin position="38"/>
        <end position="286"/>
    </location>
</feature>
<feature type="active site" description="Proton donor" evidence="4">
    <location>
        <position position="63"/>
    </location>
</feature>
<dbReference type="InterPro" id="IPR023210">
    <property type="entry name" value="NADP_OxRdtase_dom"/>
</dbReference>
<sequence length="302" mass="32650">MPFPALAAAGSPVPVPGLAFGSGSTWRTKPRPLSDDGTAPEVVEAVASAVAAGFRHFDCAEDYKTERSLGAALAAAGVPRDELFVTSKVYRALPRVEDDVKRQLGEMRLDQFDLFLIHTPRAVVAAGLTQAEAWARLEGLVDKGLTKAIGVSNYTPADLDALLPSARILPTLNQMSLYPYTYHRKLATIEYCESRGILIEAYELASSIIRPSEQGGPLDPVLERIVDELEGTSGRRWTPGQVLLAWASAKGWVAVTTSSKRERQEEYVAAGDIALTKEQVDAIDRAGKEGAERGFGTYTSWS</sequence>
<evidence type="ECO:0000256" key="5">
    <source>
        <dbReference type="PIRSR" id="PIRSR000097-2"/>
    </source>
</evidence>
<dbReference type="PIRSF" id="PIRSF000097">
    <property type="entry name" value="AKR"/>
    <property type="match status" value="1"/>
</dbReference>
<dbReference type="InterPro" id="IPR036812">
    <property type="entry name" value="NAD(P)_OxRdtase_dom_sf"/>
</dbReference>
<comment type="similarity">
    <text evidence="1">Belongs to the aldo/keto reductase family.</text>
</comment>
<dbReference type="Proteomes" id="UP000053890">
    <property type="component" value="Unassembled WGS sequence"/>
</dbReference>
<dbReference type="PANTHER" id="PTHR43827">
    <property type="entry name" value="2,5-DIKETO-D-GLUCONIC ACID REDUCTASE"/>
    <property type="match status" value="1"/>
</dbReference>
<dbReference type="OMA" id="TYGNEEA"/>
<evidence type="ECO:0000256" key="2">
    <source>
        <dbReference type="ARBA" id="ARBA00022857"/>
    </source>
</evidence>
<evidence type="ECO:0000259" key="7">
    <source>
        <dbReference type="Pfam" id="PF00248"/>
    </source>
</evidence>
<protein>
    <recommendedName>
        <fullName evidence="7">NADP-dependent oxidoreductase domain-containing protein</fullName>
    </recommendedName>
</protein>
<feature type="site" description="Lowers pKa of active site Tyr" evidence="6">
    <location>
        <position position="88"/>
    </location>
</feature>
<evidence type="ECO:0000256" key="1">
    <source>
        <dbReference type="ARBA" id="ARBA00007905"/>
    </source>
</evidence>
<accession>A0A194S505</accession>
<evidence type="ECO:0000313" key="8">
    <source>
        <dbReference type="EMBL" id="KPV75818.1"/>
    </source>
</evidence>
<dbReference type="GO" id="GO:0016616">
    <property type="term" value="F:oxidoreductase activity, acting on the CH-OH group of donors, NAD or NADP as acceptor"/>
    <property type="evidence" value="ECO:0007669"/>
    <property type="project" value="UniProtKB-ARBA"/>
</dbReference>
<organism evidence="8 9">
    <name type="scientific">Rhodotorula graminis (strain WP1)</name>
    <dbReference type="NCBI Taxonomy" id="578459"/>
    <lineage>
        <taxon>Eukaryota</taxon>
        <taxon>Fungi</taxon>
        <taxon>Dikarya</taxon>
        <taxon>Basidiomycota</taxon>
        <taxon>Pucciniomycotina</taxon>
        <taxon>Microbotryomycetes</taxon>
        <taxon>Sporidiobolales</taxon>
        <taxon>Sporidiobolaceae</taxon>
        <taxon>Rhodotorula</taxon>
    </lineage>
</organism>
<dbReference type="STRING" id="578459.A0A194S505"/>
<evidence type="ECO:0000256" key="3">
    <source>
        <dbReference type="ARBA" id="ARBA00023002"/>
    </source>
</evidence>
<proteinExistence type="inferred from homology"/>